<dbReference type="AlphaFoldDB" id="A0A1Y2I0S7"/>
<proteinExistence type="predicted"/>
<evidence type="ECO:0000313" key="1">
    <source>
        <dbReference type="EMBL" id="ORZ40460.1"/>
    </source>
</evidence>
<reference evidence="1 2" key="1">
    <citation type="submission" date="2016-07" db="EMBL/GenBank/DDBJ databases">
        <title>Pervasive Adenine N6-methylation of Active Genes in Fungi.</title>
        <authorList>
            <consortium name="DOE Joint Genome Institute"/>
            <person name="Mondo S.J."/>
            <person name="Dannebaum R.O."/>
            <person name="Kuo R.C."/>
            <person name="Labutti K."/>
            <person name="Haridas S."/>
            <person name="Kuo A."/>
            <person name="Salamov A."/>
            <person name="Ahrendt S.R."/>
            <person name="Lipzen A."/>
            <person name="Sullivan W."/>
            <person name="Andreopoulos W.B."/>
            <person name="Clum A."/>
            <person name="Lindquist E."/>
            <person name="Daum C."/>
            <person name="Ramamoorthy G.K."/>
            <person name="Gryganskyi A."/>
            <person name="Culley D."/>
            <person name="Magnuson J.K."/>
            <person name="James T.Y."/>
            <person name="O'Malley M.A."/>
            <person name="Stajich J.E."/>
            <person name="Spatafora J.W."/>
            <person name="Visel A."/>
            <person name="Grigoriev I.V."/>
        </authorList>
    </citation>
    <scope>NUCLEOTIDE SEQUENCE [LARGE SCALE GENOMIC DNA]</scope>
    <source>
        <strain evidence="1 2">PL171</strain>
    </source>
</reference>
<dbReference type="Proteomes" id="UP000193411">
    <property type="component" value="Unassembled WGS sequence"/>
</dbReference>
<accession>A0A1Y2I0S7</accession>
<name>A0A1Y2I0S7_9FUNG</name>
<evidence type="ECO:0000313" key="2">
    <source>
        <dbReference type="Proteomes" id="UP000193411"/>
    </source>
</evidence>
<dbReference type="EMBL" id="MCFL01000003">
    <property type="protein sequence ID" value="ORZ40460.1"/>
    <property type="molecule type" value="Genomic_DNA"/>
</dbReference>
<gene>
    <name evidence="1" type="ORF">BCR44DRAFT_40148</name>
</gene>
<sequence>MKGLLPVVFHPSLQAWIPVLRTKVLLHTRLGDSVWSNAFEVGSGRDLVRTPGSIDTTAGDHTSKEGAMVDSLSHVYRHLTQSNRTWLEAATDVNTMNPS</sequence>
<protein>
    <submittedName>
        <fullName evidence="1">Uncharacterized protein</fullName>
    </submittedName>
</protein>
<comment type="caution">
    <text evidence="1">The sequence shown here is derived from an EMBL/GenBank/DDBJ whole genome shotgun (WGS) entry which is preliminary data.</text>
</comment>
<keyword evidence="2" id="KW-1185">Reference proteome</keyword>
<organism evidence="1 2">
    <name type="scientific">Catenaria anguillulae PL171</name>
    <dbReference type="NCBI Taxonomy" id="765915"/>
    <lineage>
        <taxon>Eukaryota</taxon>
        <taxon>Fungi</taxon>
        <taxon>Fungi incertae sedis</taxon>
        <taxon>Blastocladiomycota</taxon>
        <taxon>Blastocladiomycetes</taxon>
        <taxon>Blastocladiales</taxon>
        <taxon>Catenariaceae</taxon>
        <taxon>Catenaria</taxon>
    </lineage>
</organism>